<comment type="caution">
    <text evidence="2">The sequence shown here is derived from an EMBL/GenBank/DDBJ whole genome shotgun (WGS) entry which is preliminary data.</text>
</comment>
<feature type="signal peptide" evidence="1">
    <location>
        <begin position="1"/>
        <end position="29"/>
    </location>
</feature>
<reference evidence="2 3" key="1">
    <citation type="journal article" date="2023" name="Commun. Biol.">
        <title>Genome analysis of Parmales, the sister group of diatoms, reveals the evolutionary specialization of diatoms from phago-mixotrophs to photoautotrophs.</title>
        <authorList>
            <person name="Ban H."/>
            <person name="Sato S."/>
            <person name="Yoshikawa S."/>
            <person name="Yamada K."/>
            <person name="Nakamura Y."/>
            <person name="Ichinomiya M."/>
            <person name="Sato N."/>
            <person name="Blanc-Mathieu R."/>
            <person name="Endo H."/>
            <person name="Kuwata A."/>
            <person name="Ogata H."/>
        </authorList>
    </citation>
    <scope>NUCLEOTIDE SEQUENCE [LARGE SCALE GENOMIC DNA]</scope>
</reference>
<organism evidence="2 3">
    <name type="scientific">Tetraparma gracilis</name>
    <dbReference type="NCBI Taxonomy" id="2962635"/>
    <lineage>
        <taxon>Eukaryota</taxon>
        <taxon>Sar</taxon>
        <taxon>Stramenopiles</taxon>
        <taxon>Ochrophyta</taxon>
        <taxon>Bolidophyceae</taxon>
        <taxon>Parmales</taxon>
        <taxon>Triparmaceae</taxon>
        <taxon>Tetraparma</taxon>
    </lineage>
</organism>
<feature type="chain" id="PRO_5047125968" evidence="1">
    <location>
        <begin position="30"/>
        <end position="135"/>
    </location>
</feature>
<keyword evidence="3" id="KW-1185">Reference proteome</keyword>
<keyword evidence="1" id="KW-0732">Signal</keyword>
<proteinExistence type="predicted"/>
<evidence type="ECO:0000313" key="2">
    <source>
        <dbReference type="EMBL" id="GMI41506.1"/>
    </source>
</evidence>
<gene>
    <name evidence="2" type="ORF">TeGR_g1038</name>
</gene>
<name>A0ABQ6N6N8_9STRA</name>
<dbReference type="Proteomes" id="UP001165060">
    <property type="component" value="Unassembled WGS sequence"/>
</dbReference>
<sequence length="135" mass="14627">MPLDSPPPSLLPLLLRSAVLLGSFYVGYSQVDAPLLSSSAVSLYADLATTELSSLDSADNGSQLGQLVGTAHREYRKLAEAERLRGGLRRWDGEHGPHLTHKRLIRYGAGLAAAHFAAGVLDGRGWWLPARRRGR</sequence>
<dbReference type="EMBL" id="BRYB01002223">
    <property type="protein sequence ID" value="GMI41506.1"/>
    <property type="molecule type" value="Genomic_DNA"/>
</dbReference>
<evidence type="ECO:0000313" key="3">
    <source>
        <dbReference type="Proteomes" id="UP001165060"/>
    </source>
</evidence>
<evidence type="ECO:0000256" key="1">
    <source>
        <dbReference type="SAM" id="SignalP"/>
    </source>
</evidence>
<accession>A0ABQ6N6N8</accession>
<protein>
    <submittedName>
        <fullName evidence="2">Uncharacterized protein</fullName>
    </submittedName>
</protein>